<evidence type="ECO:0000256" key="7">
    <source>
        <dbReference type="RuleBase" id="RU003837"/>
    </source>
</evidence>
<dbReference type="Proteomes" id="UP000502196">
    <property type="component" value="Chromosome"/>
</dbReference>
<dbReference type="PROSITE" id="PS51006">
    <property type="entry name" value="PABS_2"/>
    <property type="match status" value="1"/>
</dbReference>
<evidence type="ECO:0000256" key="1">
    <source>
        <dbReference type="ARBA" id="ARBA00007867"/>
    </source>
</evidence>
<evidence type="ECO:0000313" key="11">
    <source>
        <dbReference type="Proteomes" id="UP000502196"/>
    </source>
</evidence>
<name>A0A6F9E0S5_9BACL</name>
<dbReference type="HAMAP" id="MF_00198">
    <property type="entry name" value="Spermidine_synth"/>
    <property type="match status" value="1"/>
</dbReference>
<dbReference type="InterPro" id="IPR035246">
    <property type="entry name" value="Spermidine_synt_N"/>
</dbReference>
<evidence type="ECO:0000256" key="3">
    <source>
        <dbReference type="ARBA" id="ARBA00023115"/>
    </source>
</evidence>
<dbReference type="InterPro" id="IPR037163">
    <property type="entry name" value="Spermidine_synt_N_sf"/>
</dbReference>
<dbReference type="InterPro" id="IPR030374">
    <property type="entry name" value="PABS"/>
</dbReference>
<dbReference type="InterPro" id="IPR030373">
    <property type="entry name" value="PABS_CS"/>
</dbReference>
<dbReference type="Pfam" id="PF01564">
    <property type="entry name" value="Spermine_synth"/>
    <property type="match status" value="1"/>
</dbReference>
<evidence type="ECO:0000256" key="6">
    <source>
        <dbReference type="RuleBase" id="RU003836"/>
    </source>
</evidence>
<comment type="pathway">
    <text evidence="4">Amine and polyamine biosynthesis; spermidine biosynthesis; spermidine from putrescine: step 1/1.</text>
</comment>
<comment type="subunit">
    <text evidence="4">Homodimer or homotetramer.</text>
</comment>
<proteinExistence type="inferred from homology"/>
<dbReference type="GO" id="GO:0008295">
    <property type="term" value="P:spermidine biosynthetic process"/>
    <property type="evidence" value="ECO:0007669"/>
    <property type="project" value="UniProtKB-UniRule"/>
</dbReference>
<feature type="binding site" evidence="4">
    <location>
        <position position="88"/>
    </location>
    <ligand>
        <name>S-methyl-5'-thioadenosine</name>
        <dbReference type="ChEBI" id="CHEBI:17509"/>
    </ligand>
</feature>
<feature type="region of interest" description="Disordered" evidence="8">
    <location>
        <begin position="1"/>
        <end position="23"/>
    </location>
</feature>
<comment type="function">
    <text evidence="4">Catalyzes the irreversible transfer of a propylamine group from the amino donor S-adenosylmethioninamine (decarboxy-AdoMet) to putrescine (1,4-diaminobutane) to yield spermidine.</text>
</comment>
<dbReference type="EC" id="2.5.1.16" evidence="4"/>
<dbReference type="InterPro" id="IPR001045">
    <property type="entry name" value="Spermi_synthase"/>
</dbReference>
<feature type="binding site" evidence="4">
    <location>
        <position position="143"/>
    </location>
    <ligand>
        <name>spermidine</name>
        <dbReference type="ChEBI" id="CHEBI:57834"/>
    </ligand>
</feature>
<evidence type="ECO:0000256" key="8">
    <source>
        <dbReference type="SAM" id="MobiDB-lite"/>
    </source>
</evidence>
<dbReference type="Pfam" id="PF17284">
    <property type="entry name" value="Spermine_synt_N"/>
    <property type="match status" value="1"/>
</dbReference>
<dbReference type="NCBIfam" id="NF002010">
    <property type="entry name" value="PRK00811.1"/>
    <property type="match status" value="1"/>
</dbReference>
<dbReference type="GO" id="GO:0004766">
    <property type="term" value="F:spermidine synthase activity"/>
    <property type="evidence" value="ECO:0007669"/>
    <property type="project" value="UniProtKB-UniRule"/>
</dbReference>
<dbReference type="PANTHER" id="PTHR11558:SF11">
    <property type="entry name" value="SPERMIDINE SYNTHASE"/>
    <property type="match status" value="1"/>
</dbReference>
<evidence type="ECO:0000256" key="5">
    <source>
        <dbReference type="PROSITE-ProRule" id="PRU00354"/>
    </source>
</evidence>
<feature type="domain" description="PABS" evidence="9">
    <location>
        <begin position="59"/>
        <end position="292"/>
    </location>
</feature>
<feature type="binding site" evidence="4">
    <location>
        <position position="163"/>
    </location>
    <ligand>
        <name>S-methyl-5'-thioadenosine</name>
        <dbReference type="ChEBI" id="CHEBI:17509"/>
    </ligand>
</feature>
<evidence type="ECO:0000256" key="4">
    <source>
        <dbReference type="HAMAP-Rule" id="MF_00198"/>
    </source>
</evidence>
<evidence type="ECO:0000256" key="2">
    <source>
        <dbReference type="ARBA" id="ARBA00022679"/>
    </source>
</evidence>
<keyword evidence="2 4" id="KW-0808">Transferase</keyword>
<dbReference type="Gene3D" id="2.30.140.10">
    <property type="entry name" value="Spermidine synthase, tetramerisation domain"/>
    <property type="match status" value="1"/>
</dbReference>
<dbReference type="InterPro" id="IPR029063">
    <property type="entry name" value="SAM-dependent_MTases_sf"/>
</dbReference>
<comment type="catalytic activity">
    <reaction evidence="4 7">
        <text>S-adenosyl 3-(methylsulfanyl)propylamine + putrescine = S-methyl-5'-thioadenosine + spermidine + H(+)</text>
        <dbReference type="Rhea" id="RHEA:12721"/>
        <dbReference type="ChEBI" id="CHEBI:15378"/>
        <dbReference type="ChEBI" id="CHEBI:17509"/>
        <dbReference type="ChEBI" id="CHEBI:57443"/>
        <dbReference type="ChEBI" id="CHEBI:57834"/>
        <dbReference type="ChEBI" id="CHEBI:326268"/>
        <dbReference type="EC" id="2.5.1.16"/>
    </reaction>
</comment>
<dbReference type="PANTHER" id="PTHR11558">
    <property type="entry name" value="SPERMIDINE/SPERMINE SYNTHASE"/>
    <property type="match status" value="1"/>
</dbReference>
<feature type="binding site" evidence="4">
    <location>
        <begin position="194"/>
        <end position="195"/>
    </location>
    <ligand>
        <name>S-methyl-5'-thioadenosine</name>
        <dbReference type="ChEBI" id="CHEBI:17509"/>
    </ligand>
</feature>
<dbReference type="PROSITE" id="PS01330">
    <property type="entry name" value="PABS_1"/>
    <property type="match status" value="1"/>
</dbReference>
<evidence type="ECO:0000313" key="10">
    <source>
        <dbReference type="EMBL" id="CAB3391335.1"/>
    </source>
</evidence>
<comment type="caution">
    <text evidence="4">Lacks conserved residue(s) required for the propagation of feature annotation.</text>
</comment>
<dbReference type="NCBIfam" id="TIGR00417">
    <property type="entry name" value="speE"/>
    <property type="match status" value="1"/>
</dbReference>
<dbReference type="Gene3D" id="3.40.50.150">
    <property type="entry name" value="Vaccinia Virus protein VP39"/>
    <property type="match status" value="1"/>
</dbReference>
<comment type="similarity">
    <text evidence="1 4 6">Belongs to the spermidine/spermine synthase family.</text>
</comment>
<keyword evidence="4 7" id="KW-0745">Spermidine biosynthesis</keyword>
<sequence>MSVGDRSPAVKGQQKAEGSAPRAPAFLSSGSAFVILAFGDVQGVKEMNRPEYIQERDGALWLTEVESGHLKLNWRLKNVLHVERSPFQEIVIVDTETFGRALVLDGVVQTTEGDEFIYNEMISHVPLALHPNPKQVLVIGGGDGGAVRECLKYPSVERVDLVEIDEQVTSACRTYLPELAGQLDDPRVRTRFEDGVQYIKGVENQYDVIIVDSSDPIGPATVLFEEPFYRSVKAALRPGGIMVCQSESPLFYLPVLQNTRRVLNELFPVTRTYWAPVPTYPGALWTFTLGCLFDPFEDSGWTRRIREESTRHVTAELAEGSFALPAFVRRALGVVE</sequence>
<feature type="binding site" evidence="4">
    <location>
        <position position="219"/>
    </location>
    <ligand>
        <name>S-methyl-5'-thioadenosine</name>
        <dbReference type="ChEBI" id="CHEBI:17509"/>
    </ligand>
</feature>
<organism evidence="10 11">
    <name type="scientific">Kyrpidia spormannii</name>
    <dbReference type="NCBI Taxonomy" id="2055160"/>
    <lineage>
        <taxon>Bacteria</taxon>
        <taxon>Bacillati</taxon>
        <taxon>Bacillota</taxon>
        <taxon>Bacilli</taxon>
        <taxon>Bacillales</taxon>
        <taxon>Alicyclobacillaceae</taxon>
        <taxon>Kyrpidia</taxon>
    </lineage>
</organism>
<evidence type="ECO:0000259" key="9">
    <source>
        <dbReference type="PROSITE" id="PS51006"/>
    </source>
</evidence>
<gene>
    <name evidence="4 10" type="primary">speE</name>
    <name evidence="10" type="ORF">COOX1_0860</name>
</gene>
<dbReference type="UniPathway" id="UPA00248">
    <property type="reaction ID" value="UER00314"/>
</dbReference>
<accession>A0A6F9E0S5</accession>
<reference evidence="10 11" key="1">
    <citation type="submission" date="2020-04" db="EMBL/GenBank/DDBJ databases">
        <authorList>
            <person name="Hogendoorn C."/>
        </authorList>
    </citation>
    <scope>NUCLEOTIDE SEQUENCE [LARGE SCALE GENOMIC DNA]</scope>
    <source>
        <strain evidence="10">COOX1</strain>
    </source>
</reference>
<dbReference type="EMBL" id="LR792683">
    <property type="protein sequence ID" value="CAB3391335.1"/>
    <property type="molecule type" value="Genomic_DNA"/>
</dbReference>
<dbReference type="SUPFAM" id="SSF53335">
    <property type="entry name" value="S-adenosyl-L-methionine-dependent methyltransferases"/>
    <property type="match status" value="1"/>
</dbReference>
<dbReference type="CDD" id="cd02440">
    <property type="entry name" value="AdoMet_MTases"/>
    <property type="match status" value="1"/>
</dbReference>
<dbReference type="AlphaFoldDB" id="A0A6F9E0S5"/>
<keyword evidence="3 4" id="KW-0620">Polyamine biosynthesis</keyword>
<protein>
    <recommendedName>
        <fullName evidence="4">Polyamine aminopropyltransferase</fullName>
    </recommendedName>
    <alternativeName>
        <fullName evidence="4">Putrescine aminopropyltransferase</fullName>
        <shortName evidence="4">PAPT</shortName>
    </alternativeName>
    <alternativeName>
        <fullName evidence="4">Spermidine synthase</fullName>
        <shortName evidence="4">SPDS</shortName>
        <shortName evidence="4">SPDSY</shortName>
        <ecNumber evidence="4">2.5.1.16</ecNumber>
    </alternativeName>
</protein>
<feature type="binding site" evidence="4">
    <location>
        <begin position="212"/>
        <end position="215"/>
    </location>
    <ligand>
        <name>spermidine</name>
        <dbReference type="ChEBI" id="CHEBI:57834"/>
    </ligand>
</feature>
<feature type="active site" description="Proton acceptor" evidence="4 5">
    <location>
        <position position="212"/>
    </location>
</feature>